<gene>
    <name evidence="5" type="ORF">BDA99DRAFT_567306</name>
</gene>
<evidence type="ECO:0000313" key="5">
    <source>
        <dbReference type="EMBL" id="KAI9278617.1"/>
    </source>
</evidence>
<dbReference type="InterPro" id="IPR052982">
    <property type="entry name" value="SRP1/TIP1-like"/>
</dbReference>
<organism evidence="5 6">
    <name type="scientific">Phascolomyces articulosus</name>
    <dbReference type="NCBI Taxonomy" id="60185"/>
    <lineage>
        <taxon>Eukaryota</taxon>
        <taxon>Fungi</taxon>
        <taxon>Fungi incertae sedis</taxon>
        <taxon>Mucoromycota</taxon>
        <taxon>Mucoromycotina</taxon>
        <taxon>Mucoromycetes</taxon>
        <taxon>Mucorales</taxon>
        <taxon>Lichtheimiaceae</taxon>
        <taxon>Phascolomyces</taxon>
    </lineage>
</organism>
<evidence type="ECO:0000256" key="2">
    <source>
        <dbReference type="SAM" id="MobiDB-lite"/>
    </source>
</evidence>
<keyword evidence="1 3" id="KW-0732">Signal</keyword>
<dbReference type="Pfam" id="PF10342">
    <property type="entry name" value="Kre9_KNH"/>
    <property type="match status" value="1"/>
</dbReference>
<accession>A0AAD5KRQ5</accession>
<feature type="compositionally biased region" description="Low complexity" evidence="2">
    <location>
        <begin position="150"/>
        <end position="182"/>
    </location>
</feature>
<feature type="signal peptide" evidence="3">
    <location>
        <begin position="1"/>
        <end position="21"/>
    </location>
</feature>
<feature type="region of interest" description="Disordered" evidence="2">
    <location>
        <begin position="150"/>
        <end position="191"/>
    </location>
</feature>
<dbReference type="PANTHER" id="PTHR40633">
    <property type="entry name" value="MATRIX PROTEIN, PUTATIVE (AFU_ORTHOLOGUE AFUA_8G05410)-RELATED"/>
    <property type="match status" value="1"/>
</dbReference>
<dbReference type="Proteomes" id="UP001209540">
    <property type="component" value="Unassembled WGS sequence"/>
</dbReference>
<name>A0AAD5KRQ5_9FUNG</name>
<protein>
    <recommendedName>
        <fullName evidence="4">Yeast cell wall synthesis Kre9/Knh1-like N-terminal domain-containing protein</fullName>
    </recommendedName>
</protein>
<sequence length="214" mass="21714">MKFTVFATLVTLFLAIAGVFAQQDTPFYTTYPVGQTKLEAGQDITIQWLNGLDQQVTVRLLEGTNTNNLSPTGIEFTVEGASGSYDWTVPSSLDPSGTYALQYVYTNDEGSTEYNYSGAFTVAGGEGASSSAPASSSSVAASSTPASSASVSASASQEPSSSPAPASSSSASQTQSATTTPAADEDEESAAVMGAKWTAVAMVAPALIAAALVA</sequence>
<dbReference type="PANTHER" id="PTHR40633:SF1">
    <property type="entry name" value="GPI ANCHORED SERINE-THREONINE RICH PROTEIN (AFU_ORTHOLOGUE AFUA_1G03630)"/>
    <property type="match status" value="1"/>
</dbReference>
<dbReference type="InterPro" id="IPR018466">
    <property type="entry name" value="Kre9/Knh1-like_N"/>
</dbReference>
<reference evidence="5" key="1">
    <citation type="journal article" date="2022" name="IScience">
        <title>Evolution of zygomycete secretomes and the origins of terrestrial fungal ecologies.</title>
        <authorList>
            <person name="Chang Y."/>
            <person name="Wang Y."/>
            <person name="Mondo S."/>
            <person name="Ahrendt S."/>
            <person name="Andreopoulos W."/>
            <person name="Barry K."/>
            <person name="Beard J."/>
            <person name="Benny G.L."/>
            <person name="Blankenship S."/>
            <person name="Bonito G."/>
            <person name="Cuomo C."/>
            <person name="Desiro A."/>
            <person name="Gervers K.A."/>
            <person name="Hundley H."/>
            <person name="Kuo A."/>
            <person name="LaButti K."/>
            <person name="Lang B.F."/>
            <person name="Lipzen A."/>
            <person name="O'Donnell K."/>
            <person name="Pangilinan J."/>
            <person name="Reynolds N."/>
            <person name="Sandor L."/>
            <person name="Smith M.E."/>
            <person name="Tsang A."/>
            <person name="Grigoriev I.V."/>
            <person name="Stajich J.E."/>
            <person name="Spatafora J.W."/>
        </authorList>
    </citation>
    <scope>NUCLEOTIDE SEQUENCE</scope>
    <source>
        <strain evidence="5">RSA 2281</strain>
    </source>
</reference>
<feature type="chain" id="PRO_5042211319" description="Yeast cell wall synthesis Kre9/Knh1-like N-terminal domain-containing protein" evidence="3">
    <location>
        <begin position="22"/>
        <end position="214"/>
    </location>
</feature>
<evidence type="ECO:0000256" key="1">
    <source>
        <dbReference type="ARBA" id="ARBA00022729"/>
    </source>
</evidence>
<evidence type="ECO:0000313" key="6">
    <source>
        <dbReference type="Proteomes" id="UP001209540"/>
    </source>
</evidence>
<dbReference type="EMBL" id="JAIXMP010000001">
    <property type="protein sequence ID" value="KAI9278617.1"/>
    <property type="molecule type" value="Genomic_DNA"/>
</dbReference>
<feature type="domain" description="Yeast cell wall synthesis Kre9/Knh1-like N-terminal" evidence="4">
    <location>
        <begin position="32"/>
        <end position="122"/>
    </location>
</feature>
<reference evidence="5" key="2">
    <citation type="submission" date="2023-02" db="EMBL/GenBank/DDBJ databases">
        <authorList>
            <consortium name="DOE Joint Genome Institute"/>
            <person name="Mondo S.J."/>
            <person name="Chang Y."/>
            <person name="Wang Y."/>
            <person name="Ahrendt S."/>
            <person name="Andreopoulos W."/>
            <person name="Barry K."/>
            <person name="Beard J."/>
            <person name="Benny G.L."/>
            <person name="Blankenship S."/>
            <person name="Bonito G."/>
            <person name="Cuomo C."/>
            <person name="Desiro A."/>
            <person name="Gervers K.A."/>
            <person name="Hundley H."/>
            <person name="Kuo A."/>
            <person name="LaButti K."/>
            <person name="Lang B.F."/>
            <person name="Lipzen A."/>
            <person name="O'Donnell K."/>
            <person name="Pangilinan J."/>
            <person name="Reynolds N."/>
            <person name="Sandor L."/>
            <person name="Smith M.W."/>
            <person name="Tsang A."/>
            <person name="Grigoriev I.V."/>
            <person name="Stajich J.E."/>
            <person name="Spatafora J.W."/>
        </authorList>
    </citation>
    <scope>NUCLEOTIDE SEQUENCE</scope>
    <source>
        <strain evidence="5">RSA 2281</strain>
    </source>
</reference>
<comment type="caution">
    <text evidence="5">The sequence shown here is derived from an EMBL/GenBank/DDBJ whole genome shotgun (WGS) entry which is preliminary data.</text>
</comment>
<proteinExistence type="predicted"/>
<keyword evidence="6" id="KW-1185">Reference proteome</keyword>
<dbReference type="AlphaFoldDB" id="A0AAD5KRQ5"/>
<evidence type="ECO:0000259" key="4">
    <source>
        <dbReference type="Pfam" id="PF10342"/>
    </source>
</evidence>
<evidence type="ECO:0000256" key="3">
    <source>
        <dbReference type="SAM" id="SignalP"/>
    </source>
</evidence>